<dbReference type="PROSITE" id="PS50112">
    <property type="entry name" value="PAS"/>
    <property type="match status" value="1"/>
</dbReference>
<dbReference type="SUPFAM" id="SSF46689">
    <property type="entry name" value="Homeodomain-like"/>
    <property type="match status" value="1"/>
</dbReference>
<evidence type="ECO:0000256" key="5">
    <source>
        <dbReference type="ARBA" id="ARBA00023163"/>
    </source>
</evidence>
<evidence type="ECO:0000256" key="3">
    <source>
        <dbReference type="ARBA" id="ARBA00023015"/>
    </source>
</evidence>
<dbReference type="InterPro" id="IPR058031">
    <property type="entry name" value="AAA_lid_NorR"/>
</dbReference>
<dbReference type="Gene3D" id="3.30.450.20">
    <property type="entry name" value="PAS domain"/>
    <property type="match status" value="1"/>
</dbReference>
<protein>
    <submittedName>
        <fullName evidence="9">Sigma 54-interacting transcriptional regulator</fullName>
    </submittedName>
</protein>
<dbReference type="SUPFAM" id="SSF55785">
    <property type="entry name" value="PYP-like sensor domain (PAS domain)"/>
    <property type="match status" value="1"/>
</dbReference>
<dbReference type="Gene3D" id="1.10.8.60">
    <property type="match status" value="1"/>
</dbReference>
<keyword evidence="10" id="KW-1185">Reference proteome</keyword>
<dbReference type="InterPro" id="IPR003593">
    <property type="entry name" value="AAA+_ATPase"/>
</dbReference>
<accession>A0A8J7W1T8</accession>
<dbReference type="PROSITE" id="PS50045">
    <property type="entry name" value="SIGMA54_INTERACT_4"/>
    <property type="match status" value="1"/>
</dbReference>
<dbReference type="FunFam" id="3.40.50.300:FF:000006">
    <property type="entry name" value="DNA-binding transcriptional regulator NtrC"/>
    <property type="match status" value="1"/>
</dbReference>
<dbReference type="PROSITE" id="PS00675">
    <property type="entry name" value="SIGMA54_INTERACT_1"/>
    <property type="match status" value="1"/>
</dbReference>
<feature type="domain" description="PAC" evidence="8">
    <location>
        <begin position="78"/>
        <end position="130"/>
    </location>
</feature>
<dbReference type="InterPro" id="IPR025943">
    <property type="entry name" value="Sigma_54_int_dom_ATP-bd_2"/>
</dbReference>
<evidence type="ECO:0000256" key="1">
    <source>
        <dbReference type="ARBA" id="ARBA00022741"/>
    </source>
</evidence>
<comment type="caution">
    <text evidence="9">The sequence shown here is derived from an EMBL/GenBank/DDBJ whole genome shotgun (WGS) entry which is preliminary data.</text>
</comment>
<dbReference type="GO" id="GO:0043565">
    <property type="term" value="F:sequence-specific DNA binding"/>
    <property type="evidence" value="ECO:0007669"/>
    <property type="project" value="InterPro"/>
</dbReference>
<dbReference type="InterPro" id="IPR002078">
    <property type="entry name" value="Sigma_54_int"/>
</dbReference>
<gene>
    <name evidence="9" type="ORF">KCX82_13175</name>
</gene>
<dbReference type="Gene3D" id="3.40.50.300">
    <property type="entry name" value="P-loop containing nucleotide triphosphate hydrolases"/>
    <property type="match status" value="1"/>
</dbReference>
<dbReference type="InterPro" id="IPR025944">
    <property type="entry name" value="Sigma_54_int_dom_CS"/>
</dbReference>
<keyword evidence="2" id="KW-0067">ATP-binding</keyword>
<evidence type="ECO:0000313" key="10">
    <source>
        <dbReference type="Proteomes" id="UP000675664"/>
    </source>
</evidence>
<dbReference type="InterPro" id="IPR025662">
    <property type="entry name" value="Sigma_54_int_dom_ATP-bd_1"/>
</dbReference>
<dbReference type="InterPro" id="IPR000700">
    <property type="entry name" value="PAS-assoc_C"/>
</dbReference>
<keyword evidence="4" id="KW-0238">DNA-binding</keyword>
<dbReference type="PANTHER" id="PTHR32071">
    <property type="entry name" value="TRANSCRIPTIONAL REGULATORY PROTEIN"/>
    <property type="match status" value="1"/>
</dbReference>
<dbReference type="Pfam" id="PF25601">
    <property type="entry name" value="AAA_lid_14"/>
    <property type="match status" value="1"/>
</dbReference>
<organism evidence="9 10">
    <name type="scientific">Sinanaerobacter chloroacetimidivorans</name>
    <dbReference type="NCBI Taxonomy" id="2818044"/>
    <lineage>
        <taxon>Bacteria</taxon>
        <taxon>Bacillati</taxon>
        <taxon>Bacillota</taxon>
        <taxon>Clostridia</taxon>
        <taxon>Peptostreptococcales</taxon>
        <taxon>Anaerovoracaceae</taxon>
        <taxon>Sinanaerobacter</taxon>
    </lineage>
</organism>
<dbReference type="InterPro" id="IPR027417">
    <property type="entry name" value="P-loop_NTPase"/>
</dbReference>
<dbReference type="Pfam" id="PF02954">
    <property type="entry name" value="HTH_8"/>
    <property type="match status" value="1"/>
</dbReference>
<dbReference type="Gene3D" id="1.10.10.60">
    <property type="entry name" value="Homeodomain-like"/>
    <property type="match status" value="1"/>
</dbReference>
<dbReference type="Proteomes" id="UP000675664">
    <property type="component" value="Unassembled WGS sequence"/>
</dbReference>
<dbReference type="CDD" id="cd00009">
    <property type="entry name" value="AAA"/>
    <property type="match status" value="1"/>
</dbReference>
<dbReference type="SMART" id="SM00382">
    <property type="entry name" value="AAA"/>
    <property type="match status" value="1"/>
</dbReference>
<dbReference type="InterPro" id="IPR009057">
    <property type="entry name" value="Homeodomain-like_sf"/>
</dbReference>
<evidence type="ECO:0000256" key="4">
    <source>
        <dbReference type="ARBA" id="ARBA00023125"/>
    </source>
</evidence>
<dbReference type="Pfam" id="PF00158">
    <property type="entry name" value="Sigma54_activat"/>
    <property type="match status" value="1"/>
</dbReference>
<evidence type="ECO:0000259" key="6">
    <source>
        <dbReference type="PROSITE" id="PS50045"/>
    </source>
</evidence>
<keyword evidence="1" id="KW-0547">Nucleotide-binding</keyword>
<reference evidence="9" key="2">
    <citation type="submission" date="2021-04" db="EMBL/GenBank/DDBJ databases">
        <authorList>
            <person name="Liu J."/>
        </authorList>
    </citation>
    <scope>NUCLEOTIDE SEQUENCE</scope>
    <source>
        <strain evidence="9">BAD-6</strain>
    </source>
</reference>
<dbReference type="PROSITE" id="PS50113">
    <property type="entry name" value="PAC"/>
    <property type="match status" value="1"/>
</dbReference>
<dbReference type="PROSITE" id="PS00688">
    <property type="entry name" value="SIGMA54_INTERACT_3"/>
    <property type="match status" value="1"/>
</dbReference>
<dbReference type="SUPFAM" id="SSF52540">
    <property type="entry name" value="P-loop containing nucleoside triphosphate hydrolases"/>
    <property type="match status" value="1"/>
</dbReference>
<sequence length="471" mass="53349">MKGKDYKAILQLVTQNINEGIYIVRADGMSMMYNDRMSKLEEMRIEDVIGKNVKEVQSHIPDEESTLMKALKYKITTPDYHQTFINQYGKEITTINTTVPVINENGEVIAAVEIAKDVTEIKEMSNTILDLQSEAINTAKFKNKEIKTYTFENLIGSSENFSKVLDKCKRASKVTASVLIYGETGTGKELIAQSIHNESDRKGKPFLAQNCAALPESLLEGILFGTSKGGFTGAIDREGLFEQANGGTLLLDEISAMPYDLQSKLLRVLQENYIRRVGGTKDIPIDVRIIATINEKAEDLIINGKLRQDLYYRLKIIEINVPPLRERKSDILPLIEYFLKKYSSEFKKHIKGISDKGKELLINYEYPGNIRELEHIIMSIISMSEDEDFIKEDQLELPINTRPQKKVEVTDNLKDLGLEKYIDNIEKAIIIEAVENSGGFVSKAAKQLGLKRQTLQYKLRKYGIQACDDTK</sequence>
<feature type="domain" description="Sigma-54 factor interaction" evidence="6">
    <location>
        <begin position="154"/>
        <end position="382"/>
    </location>
</feature>
<dbReference type="InterPro" id="IPR035965">
    <property type="entry name" value="PAS-like_dom_sf"/>
</dbReference>
<reference evidence="9" key="1">
    <citation type="submission" date="2021-04" db="EMBL/GenBank/DDBJ databases">
        <title>Sinoanaerobacter chloroacetimidivorans sp. nov., an obligate anaerobic bacterium isolated from anaerobic sludge.</title>
        <authorList>
            <person name="Bao Y."/>
        </authorList>
    </citation>
    <scope>NUCLEOTIDE SEQUENCE</scope>
    <source>
        <strain evidence="9">BAD-6</strain>
    </source>
</reference>
<evidence type="ECO:0000313" key="9">
    <source>
        <dbReference type="EMBL" id="MBR0598836.1"/>
    </source>
</evidence>
<keyword evidence="5" id="KW-0804">Transcription</keyword>
<dbReference type="PRINTS" id="PR01590">
    <property type="entry name" value="HTHFIS"/>
</dbReference>
<dbReference type="GO" id="GO:0006355">
    <property type="term" value="P:regulation of DNA-templated transcription"/>
    <property type="evidence" value="ECO:0007669"/>
    <property type="project" value="InterPro"/>
</dbReference>
<dbReference type="PANTHER" id="PTHR32071:SF74">
    <property type="entry name" value="TRANSCRIPTIONAL ACTIVATOR ROCR"/>
    <property type="match status" value="1"/>
</dbReference>
<dbReference type="EMBL" id="JAGSND010000008">
    <property type="protein sequence ID" value="MBR0598836.1"/>
    <property type="molecule type" value="Genomic_DNA"/>
</dbReference>
<dbReference type="PROSITE" id="PS00676">
    <property type="entry name" value="SIGMA54_INTERACT_2"/>
    <property type="match status" value="1"/>
</dbReference>
<dbReference type="InterPro" id="IPR002197">
    <property type="entry name" value="HTH_Fis"/>
</dbReference>
<dbReference type="GO" id="GO:0005524">
    <property type="term" value="F:ATP binding"/>
    <property type="evidence" value="ECO:0007669"/>
    <property type="project" value="UniProtKB-KW"/>
</dbReference>
<dbReference type="AlphaFoldDB" id="A0A8J7W1T8"/>
<evidence type="ECO:0000256" key="2">
    <source>
        <dbReference type="ARBA" id="ARBA00022840"/>
    </source>
</evidence>
<evidence type="ECO:0000259" key="7">
    <source>
        <dbReference type="PROSITE" id="PS50112"/>
    </source>
</evidence>
<dbReference type="InterPro" id="IPR000014">
    <property type="entry name" value="PAS"/>
</dbReference>
<dbReference type="Pfam" id="PF13426">
    <property type="entry name" value="PAS_9"/>
    <property type="match status" value="1"/>
</dbReference>
<dbReference type="NCBIfam" id="TIGR00229">
    <property type="entry name" value="sensory_box"/>
    <property type="match status" value="1"/>
</dbReference>
<name>A0A8J7W1T8_9FIRM</name>
<evidence type="ECO:0000259" key="8">
    <source>
        <dbReference type="PROSITE" id="PS50113"/>
    </source>
</evidence>
<keyword evidence="3" id="KW-0805">Transcription regulation</keyword>
<dbReference type="RefSeq" id="WP_227018958.1">
    <property type="nucleotide sequence ID" value="NZ_JAGSND010000008.1"/>
</dbReference>
<proteinExistence type="predicted"/>
<feature type="domain" description="PAS" evidence="7">
    <location>
        <begin position="6"/>
        <end position="78"/>
    </location>
</feature>